<keyword evidence="1 4" id="KW-0808">Transferase</keyword>
<dbReference type="PROSITE" id="PS51186">
    <property type="entry name" value="GNAT"/>
    <property type="match status" value="1"/>
</dbReference>
<keyword evidence="5" id="KW-1185">Reference proteome</keyword>
<dbReference type="InterPro" id="IPR016181">
    <property type="entry name" value="Acyl_CoA_acyltransferase"/>
</dbReference>
<evidence type="ECO:0000313" key="4">
    <source>
        <dbReference type="EMBL" id="NER14299.1"/>
    </source>
</evidence>
<accession>A0A6P0URA4</accession>
<dbReference type="RefSeq" id="WP_163607591.1">
    <property type="nucleotide sequence ID" value="NZ_JAABOO010000003.1"/>
</dbReference>
<comment type="caution">
    <text evidence="4">The sequence shown here is derived from an EMBL/GenBank/DDBJ whole genome shotgun (WGS) entry which is preliminary data.</text>
</comment>
<dbReference type="Proteomes" id="UP000468581">
    <property type="component" value="Unassembled WGS sequence"/>
</dbReference>
<sequence length="168" mass="19893">MNIRLASENDIERVLKVTRACNLHMRTNGIAQWTDDYPSRESFKLDVSRKELYVLESKNKVIGCIVISTYMDEVYKPVRWLTPNKNNIYVHRLAVDPGEQGKGLAQKLMDYAENYARMNKFVSLRLDTFSQNPRNQKFYEVRGYKRLENIALPEQSEYPFYCYEYVLI</sequence>
<gene>
    <name evidence="4" type="ORF">GWK08_12670</name>
</gene>
<evidence type="ECO:0000256" key="1">
    <source>
        <dbReference type="ARBA" id="ARBA00022679"/>
    </source>
</evidence>
<organism evidence="4 5">
    <name type="scientific">Leptobacterium flavescens</name>
    <dbReference type="NCBI Taxonomy" id="472055"/>
    <lineage>
        <taxon>Bacteria</taxon>
        <taxon>Pseudomonadati</taxon>
        <taxon>Bacteroidota</taxon>
        <taxon>Flavobacteriia</taxon>
        <taxon>Flavobacteriales</taxon>
        <taxon>Flavobacteriaceae</taxon>
        <taxon>Leptobacterium</taxon>
    </lineage>
</organism>
<keyword evidence="2" id="KW-0012">Acyltransferase</keyword>
<feature type="domain" description="N-acetyltransferase" evidence="3">
    <location>
        <begin position="1"/>
        <end position="168"/>
    </location>
</feature>
<protein>
    <submittedName>
        <fullName evidence="4">GNAT family N-acetyltransferase</fullName>
    </submittedName>
</protein>
<dbReference type="InterPro" id="IPR050832">
    <property type="entry name" value="Bact_Acetyltransf"/>
</dbReference>
<dbReference type="EMBL" id="JAABOO010000003">
    <property type="protein sequence ID" value="NER14299.1"/>
    <property type="molecule type" value="Genomic_DNA"/>
</dbReference>
<dbReference type="GO" id="GO:0016747">
    <property type="term" value="F:acyltransferase activity, transferring groups other than amino-acyl groups"/>
    <property type="evidence" value="ECO:0007669"/>
    <property type="project" value="InterPro"/>
</dbReference>
<dbReference type="Gene3D" id="3.40.630.30">
    <property type="match status" value="1"/>
</dbReference>
<reference evidence="4 5" key="1">
    <citation type="submission" date="2020-01" db="EMBL/GenBank/DDBJ databases">
        <title>Leptobacterium flavescens.</title>
        <authorList>
            <person name="Wang G."/>
        </authorList>
    </citation>
    <scope>NUCLEOTIDE SEQUENCE [LARGE SCALE GENOMIC DNA]</scope>
    <source>
        <strain evidence="4 5">KCTC 22160</strain>
    </source>
</reference>
<dbReference type="AlphaFoldDB" id="A0A6P0URA4"/>
<name>A0A6P0URA4_9FLAO</name>
<evidence type="ECO:0000259" key="3">
    <source>
        <dbReference type="PROSITE" id="PS51186"/>
    </source>
</evidence>
<dbReference type="PANTHER" id="PTHR43877">
    <property type="entry name" value="AMINOALKYLPHOSPHONATE N-ACETYLTRANSFERASE-RELATED-RELATED"/>
    <property type="match status" value="1"/>
</dbReference>
<dbReference type="Pfam" id="PF00583">
    <property type="entry name" value="Acetyltransf_1"/>
    <property type="match status" value="1"/>
</dbReference>
<dbReference type="SUPFAM" id="SSF55729">
    <property type="entry name" value="Acyl-CoA N-acyltransferases (Nat)"/>
    <property type="match status" value="1"/>
</dbReference>
<evidence type="ECO:0000313" key="5">
    <source>
        <dbReference type="Proteomes" id="UP000468581"/>
    </source>
</evidence>
<evidence type="ECO:0000256" key="2">
    <source>
        <dbReference type="ARBA" id="ARBA00023315"/>
    </source>
</evidence>
<dbReference type="InterPro" id="IPR000182">
    <property type="entry name" value="GNAT_dom"/>
</dbReference>
<dbReference type="CDD" id="cd04301">
    <property type="entry name" value="NAT_SF"/>
    <property type="match status" value="1"/>
</dbReference>
<dbReference type="PANTHER" id="PTHR43877:SF2">
    <property type="entry name" value="AMINOALKYLPHOSPHONATE N-ACETYLTRANSFERASE-RELATED"/>
    <property type="match status" value="1"/>
</dbReference>
<proteinExistence type="predicted"/>